<evidence type="ECO:0000256" key="1">
    <source>
        <dbReference type="SAM" id="MobiDB-lite"/>
    </source>
</evidence>
<keyword evidence="2" id="KW-0472">Membrane</keyword>
<keyword evidence="2" id="KW-0812">Transmembrane</keyword>
<accession>A0A6J6FQ58</accession>
<dbReference type="InterPro" id="IPR050922">
    <property type="entry name" value="LytR/CpsA/Psr_CW_biosynth"/>
</dbReference>
<feature type="transmembrane region" description="Helical" evidence="2">
    <location>
        <begin position="133"/>
        <end position="152"/>
    </location>
</feature>
<protein>
    <submittedName>
        <fullName evidence="4">Unannotated protein</fullName>
    </submittedName>
</protein>
<name>A0A6J6FQ58_9ZZZZ</name>
<evidence type="ECO:0000256" key="2">
    <source>
        <dbReference type="SAM" id="Phobius"/>
    </source>
</evidence>
<evidence type="ECO:0000259" key="3">
    <source>
        <dbReference type="Pfam" id="PF03816"/>
    </source>
</evidence>
<dbReference type="NCBIfam" id="TIGR00350">
    <property type="entry name" value="lytR_cpsA_psr"/>
    <property type="match status" value="1"/>
</dbReference>
<evidence type="ECO:0000313" key="4">
    <source>
        <dbReference type="EMBL" id="CAB4586648.1"/>
    </source>
</evidence>
<feature type="transmembrane region" description="Helical" evidence="2">
    <location>
        <begin position="104"/>
        <end position="121"/>
    </location>
</feature>
<organism evidence="4">
    <name type="scientific">freshwater metagenome</name>
    <dbReference type="NCBI Taxonomy" id="449393"/>
    <lineage>
        <taxon>unclassified sequences</taxon>
        <taxon>metagenomes</taxon>
        <taxon>ecological metagenomes</taxon>
    </lineage>
</organism>
<dbReference type="Gene3D" id="3.40.630.190">
    <property type="entry name" value="LCP protein"/>
    <property type="match status" value="1"/>
</dbReference>
<dbReference type="AlphaFoldDB" id="A0A6J6FQ58"/>
<dbReference type="EMBL" id="CAEZTS010000136">
    <property type="protein sequence ID" value="CAB4586648.1"/>
    <property type="molecule type" value="Genomic_DNA"/>
</dbReference>
<proteinExistence type="predicted"/>
<reference evidence="4" key="1">
    <citation type="submission" date="2020-05" db="EMBL/GenBank/DDBJ databases">
        <authorList>
            <person name="Chiriac C."/>
            <person name="Salcher M."/>
            <person name="Ghai R."/>
            <person name="Kavagutti S V."/>
        </authorList>
    </citation>
    <scope>NUCLEOTIDE SEQUENCE</scope>
</reference>
<sequence>MPKKSDPKALRRLAEFPVDGANASSESETGSATTNESTRGPSWSVVASLVLPGSPSYFRRRVLSLVLLLCGVVLPVAVLAVLIIRRDEITSLVLDRNVLRALEVVGVLFVLTRLVAVVETVRARAPESPKRLATSLAVAGVMVLLAPTAYAVTRVHDLSGVIADVFVSSGSSDPLAGSASDASGEEFTTVLLLGGDEGPGRWAMRTDSMILVMIHRDSGRIGMVSVPRNLNRVRFPDGSAMAAEFPKGFDGLANAIYPYVFTHEEIAATYARGELQPEAVALASGLSHSFDITIDDYVLVNMQGFLELVDVLGGVTLTLDERVPMPGNVPGAKHDYPPYIGPGEVEMDGTVALGFARSRSGDSDYGRMGRQRQLLSALAAQASGADVLRKFPDLAEVMRWTVRTSLNTDEFSFLVERLQDGAAVKESVGLAPPLINPGRPDFEDIVALIDAIQYALAENVDFPYA</sequence>
<feature type="domain" description="Cell envelope-related transcriptional attenuator" evidence="3">
    <location>
        <begin position="205"/>
        <end position="382"/>
    </location>
</feature>
<dbReference type="Pfam" id="PF03816">
    <property type="entry name" value="LytR_cpsA_psr"/>
    <property type="match status" value="1"/>
</dbReference>
<feature type="region of interest" description="Disordered" evidence="1">
    <location>
        <begin position="1"/>
        <end position="40"/>
    </location>
</feature>
<keyword evidence="2" id="KW-1133">Transmembrane helix</keyword>
<dbReference type="InterPro" id="IPR004474">
    <property type="entry name" value="LytR_CpsA_psr"/>
</dbReference>
<dbReference type="PANTHER" id="PTHR33392">
    <property type="entry name" value="POLYISOPRENYL-TEICHOIC ACID--PEPTIDOGLYCAN TEICHOIC ACID TRANSFERASE TAGU"/>
    <property type="match status" value="1"/>
</dbReference>
<gene>
    <name evidence="4" type="ORF">UFOPK1722_01396</name>
</gene>
<dbReference type="PANTHER" id="PTHR33392:SF6">
    <property type="entry name" value="POLYISOPRENYL-TEICHOIC ACID--PEPTIDOGLYCAN TEICHOIC ACID TRANSFERASE TAGU"/>
    <property type="match status" value="1"/>
</dbReference>
<feature type="compositionally biased region" description="Low complexity" evidence="1">
    <location>
        <begin position="20"/>
        <end position="38"/>
    </location>
</feature>
<feature type="transmembrane region" description="Helical" evidence="2">
    <location>
        <begin position="62"/>
        <end position="84"/>
    </location>
</feature>
<feature type="compositionally biased region" description="Basic and acidic residues" evidence="1">
    <location>
        <begin position="1"/>
        <end position="14"/>
    </location>
</feature>